<evidence type="ECO:0000313" key="2">
    <source>
        <dbReference type="Proteomes" id="UP001163321"/>
    </source>
</evidence>
<keyword evidence="2" id="KW-1185">Reference proteome</keyword>
<organism evidence="1 2">
    <name type="scientific">Peronosclerospora sorghi</name>
    <dbReference type="NCBI Taxonomy" id="230839"/>
    <lineage>
        <taxon>Eukaryota</taxon>
        <taxon>Sar</taxon>
        <taxon>Stramenopiles</taxon>
        <taxon>Oomycota</taxon>
        <taxon>Peronosporomycetes</taxon>
        <taxon>Peronosporales</taxon>
        <taxon>Peronosporaceae</taxon>
        <taxon>Peronosclerospora</taxon>
    </lineage>
</organism>
<accession>A0ACC0W2Q8</accession>
<evidence type="ECO:0000313" key="1">
    <source>
        <dbReference type="EMBL" id="KAI9913042.1"/>
    </source>
</evidence>
<dbReference type="Proteomes" id="UP001163321">
    <property type="component" value="Chromosome 4"/>
</dbReference>
<gene>
    <name evidence="1" type="ORF">PsorP6_006292</name>
</gene>
<protein>
    <submittedName>
        <fullName evidence="1">Uncharacterized protein</fullName>
    </submittedName>
</protein>
<name>A0ACC0W2Q8_9STRA</name>
<comment type="caution">
    <text evidence="1">The sequence shown here is derived from an EMBL/GenBank/DDBJ whole genome shotgun (WGS) entry which is preliminary data.</text>
</comment>
<dbReference type="EMBL" id="CM047583">
    <property type="protein sequence ID" value="KAI9913042.1"/>
    <property type="molecule type" value="Genomic_DNA"/>
</dbReference>
<proteinExistence type="predicted"/>
<sequence length="244" mass="26627">MKQSTNKCVRWSTVTVYEFGVALGGSAVPRRGGPSIGLARRPQHVWSTTLEKVGRCGDLALTRPNTAIGDGEQKESAGCRLQQKVRGRRRVRWLKPLERITMLTKAGCSEKRIYRMMMESSNIAMSRRLCVSMQQQHTCKMTERINLSSLLHASLVVAPFGVPDAEKFTLLAYTSVVVGGICTVFFLSGTPEKVTVTKRQQGGSALAPSPVMAEIKGHGFGHFCEEMPASDVVSSPLRGRVGSS</sequence>
<reference evidence="1 2" key="1">
    <citation type="journal article" date="2022" name="bioRxiv">
        <title>The genome of the oomycete Peronosclerospora sorghi, a cosmopolitan pathogen of maize and sorghum, is inflated with dispersed pseudogenes.</title>
        <authorList>
            <person name="Fletcher K."/>
            <person name="Martin F."/>
            <person name="Isakeit T."/>
            <person name="Cavanaugh K."/>
            <person name="Magill C."/>
            <person name="Michelmore R."/>
        </authorList>
    </citation>
    <scope>NUCLEOTIDE SEQUENCE [LARGE SCALE GENOMIC DNA]</scope>
    <source>
        <strain evidence="1">P6</strain>
    </source>
</reference>